<gene>
    <name evidence="2" type="ORF">CCH79_00011149</name>
</gene>
<proteinExistence type="predicted"/>
<protein>
    <recommendedName>
        <fullName evidence="4">Retinoic acid induced 2</fullName>
    </recommendedName>
</protein>
<evidence type="ECO:0008006" key="4">
    <source>
        <dbReference type="Google" id="ProtNLM"/>
    </source>
</evidence>
<evidence type="ECO:0000313" key="3">
    <source>
        <dbReference type="Proteomes" id="UP000250572"/>
    </source>
</evidence>
<dbReference type="STRING" id="33528.ENSGAFP00000027141"/>
<feature type="region of interest" description="Disordered" evidence="1">
    <location>
        <begin position="290"/>
        <end position="344"/>
    </location>
</feature>
<organism evidence="2 3">
    <name type="scientific">Gambusia affinis</name>
    <name type="common">Western mosquitofish</name>
    <name type="synonym">Heterandria affinis</name>
    <dbReference type="NCBI Taxonomy" id="33528"/>
    <lineage>
        <taxon>Eukaryota</taxon>
        <taxon>Metazoa</taxon>
        <taxon>Chordata</taxon>
        <taxon>Craniata</taxon>
        <taxon>Vertebrata</taxon>
        <taxon>Euteleostomi</taxon>
        <taxon>Actinopterygii</taxon>
        <taxon>Neopterygii</taxon>
        <taxon>Teleostei</taxon>
        <taxon>Neoteleostei</taxon>
        <taxon>Acanthomorphata</taxon>
        <taxon>Ovalentaria</taxon>
        <taxon>Atherinomorphae</taxon>
        <taxon>Cyprinodontiformes</taxon>
        <taxon>Poeciliidae</taxon>
        <taxon>Poeciliinae</taxon>
        <taxon>Gambusia</taxon>
    </lineage>
</organism>
<accession>A0A315UUE8</accession>
<dbReference type="AlphaFoldDB" id="A0A315UUE8"/>
<feature type="compositionally biased region" description="Basic and acidic residues" evidence="1">
    <location>
        <begin position="42"/>
        <end position="54"/>
    </location>
</feature>
<evidence type="ECO:0000256" key="1">
    <source>
        <dbReference type="SAM" id="MobiDB-lite"/>
    </source>
</evidence>
<feature type="region of interest" description="Disordered" evidence="1">
    <location>
        <begin position="37"/>
        <end position="90"/>
    </location>
</feature>
<evidence type="ECO:0000313" key="2">
    <source>
        <dbReference type="EMBL" id="PWA14480.1"/>
    </source>
</evidence>
<dbReference type="Pfam" id="PF15279">
    <property type="entry name" value="SOBP"/>
    <property type="match status" value="1"/>
</dbReference>
<reference evidence="2 3" key="1">
    <citation type="journal article" date="2018" name="G3 (Bethesda)">
        <title>A High-Quality Reference Genome for the Invasive Mosquitofish Gambusia affinis Using a Chicago Library.</title>
        <authorList>
            <person name="Hoffberg S.L."/>
            <person name="Troendle N.J."/>
            <person name="Glenn T.C."/>
            <person name="Mahmud O."/>
            <person name="Louha S."/>
            <person name="Chalopin D."/>
            <person name="Bennetzen J.L."/>
            <person name="Mauricio R."/>
        </authorList>
    </citation>
    <scope>NUCLEOTIDE SEQUENCE [LARGE SCALE GENOMIC DNA]</scope>
    <source>
        <strain evidence="2">NE01/NJP1002.9</strain>
        <tissue evidence="2">Muscle</tissue>
    </source>
</reference>
<feature type="compositionally biased region" description="Polar residues" evidence="1">
    <location>
        <begin position="304"/>
        <end position="324"/>
    </location>
</feature>
<dbReference type="Proteomes" id="UP000250572">
    <property type="component" value="Unassembled WGS sequence"/>
</dbReference>
<dbReference type="GO" id="GO:0005634">
    <property type="term" value="C:nucleus"/>
    <property type="evidence" value="ECO:0007669"/>
    <property type="project" value="TreeGrafter"/>
</dbReference>
<dbReference type="PANTHER" id="PTHR23186:SF3">
    <property type="entry name" value="RETINOIC ACID-INDUCED PROTEIN 2"/>
    <property type="match status" value="1"/>
</dbReference>
<comment type="caution">
    <text evidence="2">The sequence shown here is derived from an EMBL/GenBank/DDBJ whole genome shotgun (WGS) entry which is preliminary data.</text>
</comment>
<dbReference type="GO" id="GO:0048513">
    <property type="term" value="P:animal organ development"/>
    <property type="evidence" value="ECO:0007669"/>
    <property type="project" value="TreeGrafter"/>
</dbReference>
<keyword evidence="3" id="KW-1185">Reference proteome</keyword>
<sequence>MTPLYNTCPACAGSHPSIVPPTIMEGNDNVRLNAAQPQNDAEEGRGEVVGKAEDGANPLPGDSCDGSVTKGGLSNHVDDPSPSVVSPAAESPGGVALKVATTVLHPVCLGESPLMLPIHLQMAGAAAPQLGQIGAAPFLIAGQSPVSLPLVLDQQVIQHMSPTIIPQTTTCAQLPLQNNVLCQNPLSFGLPPAIDPKAAGQTQEANLLSLLQNPAFAAILQDLFPPQAGSSACQSPGSAFFPIPPLTSPYTSPLAPLVPPATLLVPYPVIIPLPVPLPIPLPIPIPIAQSEDSKGSMPKPVCTVNKSTQTSPRDTTSPSLSSKKCTPHPQPQNASLSSPPPEEGQVLDLSVRVCPIEPKQESPSPHQDNVLDLSVPGVRKKCVQSERKVALESGQGATNAALSLGVECTPGLDSKLLGSLTSLEFSRQHKWLVDTGVAGSSSLSQEASLGGAGNLEIVSTSQTAKVIVSVKDAIPAILCGKIKGLSGVSTKNFSIKRDGSQGASLQQLYAMPSSSHGEQDPNNPHKKVTKNRAIKLKKVSSQEIHFLPIKKQRLAALLPRK</sequence>
<dbReference type="EMBL" id="NHOQ01002838">
    <property type="protein sequence ID" value="PWA14480.1"/>
    <property type="molecule type" value="Genomic_DNA"/>
</dbReference>
<dbReference type="InterPro" id="IPR026092">
    <property type="entry name" value="RAI2/SOBP"/>
</dbReference>
<name>A0A315UUE8_GAMAF</name>
<dbReference type="PANTHER" id="PTHR23186">
    <property type="entry name" value="RETINOIC ACID-INDUCED PROTEIN 2"/>
    <property type="match status" value="1"/>
</dbReference>